<organism evidence="2 3">
    <name type="scientific">Ridgeia piscesae</name>
    <name type="common">Tubeworm</name>
    <dbReference type="NCBI Taxonomy" id="27915"/>
    <lineage>
        <taxon>Eukaryota</taxon>
        <taxon>Metazoa</taxon>
        <taxon>Spiralia</taxon>
        <taxon>Lophotrochozoa</taxon>
        <taxon>Annelida</taxon>
        <taxon>Polychaeta</taxon>
        <taxon>Sedentaria</taxon>
        <taxon>Canalipalpata</taxon>
        <taxon>Sabellida</taxon>
        <taxon>Siboglinidae</taxon>
        <taxon>Ridgeia</taxon>
    </lineage>
</organism>
<dbReference type="InterPro" id="IPR050373">
    <property type="entry name" value="Fibrinogen_C-term_domain"/>
</dbReference>
<dbReference type="SUPFAM" id="SSF56496">
    <property type="entry name" value="Fibrinogen C-terminal domain-like"/>
    <property type="match status" value="1"/>
</dbReference>
<dbReference type="NCBIfam" id="NF040941">
    <property type="entry name" value="GGGWT_bact"/>
    <property type="match status" value="1"/>
</dbReference>
<evidence type="ECO:0000313" key="2">
    <source>
        <dbReference type="EMBL" id="KAK2173597.1"/>
    </source>
</evidence>
<dbReference type="AlphaFoldDB" id="A0AAD9KLX9"/>
<evidence type="ECO:0000259" key="1">
    <source>
        <dbReference type="PROSITE" id="PS51406"/>
    </source>
</evidence>
<proteinExistence type="predicted"/>
<dbReference type="CDD" id="cd00087">
    <property type="entry name" value="FReD"/>
    <property type="match status" value="1"/>
</dbReference>
<dbReference type="SMART" id="SM00186">
    <property type="entry name" value="FBG"/>
    <property type="match status" value="1"/>
</dbReference>
<gene>
    <name evidence="2" type="ORF">NP493_864g01026</name>
</gene>
<dbReference type="PROSITE" id="PS51406">
    <property type="entry name" value="FIBRINOGEN_C_2"/>
    <property type="match status" value="1"/>
</dbReference>
<dbReference type="PANTHER" id="PTHR19143">
    <property type="entry name" value="FIBRINOGEN/TENASCIN/ANGIOPOEITIN"/>
    <property type="match status" value="1"/>
</dbReference>
<dbReference type="Pfam" id="PF00147">
    <property type="entry name" value="Fibrinogen_C"/>
    <property type="match status" value="1"/>
</dbReference>
<accession>A0AAD9KLX9</accession>
<sequence>MAVDVKDRAIWRAGESFAMARRRLPVWVVLLLALAAILTYDTDYLVHGVDVEKPVDCVDVQHGGGGTASGVYVVYPHRKPLDVYCDMATGSGGWMVFLRRQDGTVNFLRNWGDYKAGFGDLGGEFWLGNDLIHELTKTRNVSLRVDMESFEGETRYAEYDEFSLADEARSYTLYVAGFFDSSTAGDSLALPGWHSGIKFASPDRDEPLNQCASMYGGSWWYSGCFKSKLTGSYLKPGHYQFGKGIHWQAWHPSSSISLKRAEMKMKLIRTGNVTETKRLMRGMTQDCLPPRLRHNQIAMLEKERALVIEALTCGLLSVCLQTNDTRTVYEVQFAASDSGHHAVYIRHTDQTAREPAKSTANCGRRRRFWLSWDEGVVVAGEGSNPGRREIVRLRQSHNTDDVVSVATVVTKPNADIIIYPVSAQMNVKPAADIAESIRLSDSDNETCTRLDVGPVFSPETRKWSRPITGRCWLPGVTVETCGGGGTGSFTVTIVGRHITCDRHSLEVFMKHTDDQDCGLRGSFHRCPVASTGVSTDHLTRCVASCKCRVAKCNSPTVRFVTRREDAEKVEGKGDEEGREYEGRTGLREIWKAWEENGEQQQHKKK</sequence>
<dbReference type="InterPro" id="IPR002181">
    <property type="entry name" value="Fibrinogen_a/b/g_C_dom"/>
</dbReference>
<dbReference type="InterPro" id="IPR014716">
    <property type="entry name" value="Fibrinogen_a/b/g_C_1"/>
</dbReference>
<dbReference type="GO" id="GO:0005615">
    <property type="term" value="C:extracellular space"/>
    <property type="evidence" value="ECO:0007669"/>
    <property type="project" value="TreeGrafter"/>
</dbReference>
<dbReference type="Gene3D" id="3.90.215.10">
    <property type="entry name" value="Gamma Fibrinogen, chain A, domain 1"/>
    <property type="match status" value="1"/>
</dbReference>
<name>A0AAD9KLX9_RIDPI</name>
<comment type="caution">
    <text evidence="2">The sequence shown here is derived from an EMBL/GenBank/DDBJ whole genome shotgun (WGS) entry which is preliminary data.</text>
</comment>
<feature type="domain" description="Fibrinogen C-terminal" evidence="1">
    <location>
        <begin position="48"/>
        <end position="269"/>
    </location>
</feature>
<protein>
    <recommendedName>
        <fullName evidence="1">Fibrinogen C-terminal domain-containing protein</fullName>
    </recommendedName>
</protein>
<keyword evidence="3" id="KW-1185">Reference proteome</keyword>
<reference evidence="2" key="1">
    <citation type="journal article" date="2023" name="Mol. Biol. Evol.">
        <title>Third-Generation Sequencing Reveals the Adaptive Role of the Epigenome in Three Deep-Sea Polychaetes.</title>
        <authorList>
            <person name="Perez M."/>
            <person name="Aroh O."/>
            <person name="Sun Y."/>
            <person name="Lan Y."/>
            <person name="Juniper S.K."/>
            <person name="Young C.R."/>
            <person name="Angers B."/>
            <person name="Qian P.Y."/>
        </authorList>
    </citation>
    <scope>NUCLEOTIDE SEQUENCE</scope>
    <source>
        <strain evidence="2">R07B-5</strain>
    </source>
</reference>
<dbReference type="EMBL" id="JAODUO010000864">
    <property type="protein sequence ID" value="KAK2173597.1"/>
    <property type="molecule type" value="Genomic_DNA"/>
</dbReference>
<dbReference type="InterPro" id="IPR036056">
    <property type="entry name" value="Fibrinogen-like_C"/>
</dbReference>
<dbReference type="Proteomes" id="UP001209878">
    <property type="component" value="Unassembled WGS sequence"/>
</dbReference>
<evidence type="ECO:0000313" key="3">
    <source>
        <dbReference type="Proteomes" id="UP001209878"/>
    </source>
</evidence>